<evidence type="ECO:0000313" key="3">
    <source>
        <dbReference type="Proteomes" id="UP001150538"/>
    </source>
</evidence>
<feature type="region of interest" description="Disordered" evidence="1">
    <location>
        <begin position="1"/>
        <end position="28"/>
    </location>
</feature>
<dbReference type="OrthoDB" id="2100128at2759"/>
<sequence>MPNKPEVQLRPQRGPTHRNDKNHNNNAKDYTFISRSSHNIDKETSLLNRKVQTEFFESINEQLESFGINAKKDLNEKEKDKLDNMVLNIRKLREVYEKSVDICILANSFAELQKSLIYLVETLYLEDFLNSSPLKNRQGYYIGSNNYVQLGMLVSKADDQQFKLIKHAIPTMKKEALLAMKAGYIKYPVTEMLQHLLITNKDHDECCQYLAKNGIVVQEYAVPNEENKTLLYAISIISNGKSGITVFNKFRPNPVSLPLH</sequence>
<keyword evidence="3" id="KW-1185">Reference proteome</keyword>
<reference evidence="2" key="1">
    <citation type="submission" date="2022-07" db="EMBL/GenBank/DDBJ databases">
        <title>Phylogenomic reconstructions and comparative analyses of Kickxellomycotina fungi.</title>
        <authorList>
            <person name="Reynolds N.K."/>
            <person name="Stajich J.E."/>
            <person name="Barry K."/>
            <person name="Grigoriev I.V."/>
            <person name="Crous P."/>
            <person name="Smith M.E."/>
        </authorList>
    </citation>
    <scope>NUCLEOTIDE SEQUENCE</scope>
    <source>
        <strain evidence="2">NBRC 100468</strain>
    </source>
</reference>
<gene>
    <name evidence="2" type="ORF">H4219_003662</name>
</gene>
<name>A0A9W8A0M3_9FUNG</name>
<evidence type="ECO:0000256" key="1">
    <source>
        <dbReference type="SAM" id="MobiDB-lite"/>
    </source>
</evidence>
<comment type="caution">
    <text evidence="2">The sequence shown here is derived from an EMBL/GenBank/DDBJ whole genome shotgun (WGS) entry which is preliminary data.</text>
</comment>
<dbReference type="Proteomes" id="UP001150538">
    <property type="component" value="Unassembled WGS sequence"/>
</dbReference>
<evidence type="ECO:0000313" key="2">
    <source>
        <dbReference type="EMBL" id="KAJ1916647.1"/>
    </source>
</evidence>
<organism evidence="2 3">
    <name type="scientific">Mycoemilia scoparia</name>
    <dbReference type="NCBI Taxonomy" id="417184"/>
    <lineage>
        <taxon>Eukaryota</taxon>
        <taxon>Fungi</taxon>
        <taxon>Fungi incertae sedis</taxon>
        <taxon>Zoopagomycota</taxon>
        <taxon>Kickxellomycotina</taxon>
        <taxon>Kickxellomycetes</taxon>
        <taxon>Kickxellales</taxon>
        <taxon>Kickxellaceae</taxon>
        <taxon>Mycoemilia</taxon>
    </lineage>
</organism>
<dbReference type="EMBL" id="JANBPU010000096">
    <property type="protein sequence ID" value="KAJ1916647.1"/>
    <property type="molecule type" value="Genomic_DNA"/>
</dbReference>
<accession>A0A9W8A0M3</accession>
<protein>
    <submittedName>
        <fullName evidence="2">Uncharacterized protein</fullName>
    </submittedName>
</protein>
<dbReference type="AlphaFoldDB" id="A0A9W8A0M3"/>
<proteinExistence type="predicted"/>